<organism evidence="2 3">
    <name type="scientific">Prorocentrum cordatum</name>
    <dbReference type="NCBI Taxonomy" id="2364126"/>
    <lineage>
        <taxon>Eukaryota</taxon>
        <taxon>Sar</taxon>
        <taxon>Alveolata</taxon>
        <taxon>Dinophyceae</taxon>
        <taxon>Prorocentrales</taxon>
        <taxon>Prorocentraceae</taxon>
        <taxon>Prorocentrum</taxon>
    </lineage>
</organism>
<evidence type="ECO:0000256" key="1">
    <source>
        <dbReference type="SAM" id="MobiDB-lite"/>
    </source>
</evidence>
<evidence type="ECO:0000313" key="3">
    <source>
        <dbReference type="Proteomes" id="UP001189429"/>
    </source>
</evidence>
<feature type="region of interest" description="Disordered" evidence="1">
    <location>
        <begin position="237"/>
        <end position="257"/>
    </location>
</feature>
<gene>
    <name evidence="2" type="ORF">PCOR1329_LOCUS73443</name>
</gene>
<proteinExistence type="predicted"/>
<feature type="region of interest" description="Disordered" evidence="1">
    <location>
        <begin position="1"/>
        <end position="27"/>
    </location>
</feature>
<feature type="compositionally biased region" description="Low complexity" evidence="1">
    <location>
        <begin position="87"/>
        <end position="98"/>
    </location>
</feature>
<evidence type="ECO:0000313" key="2">
    <source>
        <dbReference type="EMBL" id="CAK0894380.1"/>
    </source>
</evidence>
<feature type="region of interest" description="Disordered" evidence="1">
    <location>
        <begin position="197"/>
        <end position="221"/>
    </location>
</feature>
<name>A0ABN9X8J3_9DINO</name>
<accession>A0ABN9X8J3</accession>
<feature type="compositionally biased region" description="Gly residues" evidence="1">
    <location>
        <begin position="202"/>
        <end position="212"/>
    </location>
</feature>
<comment type="caution">
    <text evidence="2">The sequence shown here is derived from an EMBL/GenBank/DDBJ whole genome shotgun (WGS) entry which is preliminary data.</text>
</comment>
<dbReference type="Proteomes" id="UP001189429">
    <property type="component" value="Unassembled WGS sequence"/>
</dbReference>
<dbReference type="EMBL" id="CAUYUJ010019889">
    <property type="protein sequence ID" value="CAK0894380.1"/>
    <property type="molecule type" value="Genomic_DNA"/>
</dbReference>
<feature type="region of interest" description="Disordered" evidence="1">
    <location>
        <begin position="40"/>
        <end position="133"/>
    </location>
</feature>
<feature type="compositionally biased region" description="Acidic residues" evidence="1">
    <location>
        <begin position="55"/>
        <end position="70"/>
    </location>
</feature>
<protein>
    <submittedName>
        <fullName evidence="2">Uncharacterized protein</fullName>
    </submittedName>
</protein>
<sequence length="257" mass="28045">MPATRSPSARTQERHGSTEPRKCAHQGLKKFKIAMRVEPLSPTLRCPAPLRNEGVEDGAEEEEEEEEEGGEGGGGGGVTHAERERAAQGGIRAAARRANPPPQEGTLSRSATYDERNRTTDQTTPTEPEYGEWGPSGWVGVIWWVVTAALTSKDSAARRETPSCTKLQGTTKTQEHNLLEVRADALDRRRAPLAWRAERARGGAGDAAGGGQRRSERSARTFESVCLRASLQVRRQERTREVPSGIVRCAPGSEPMR</sequence>
<reference evidence="2" key="1">
    <citation type="submission" date="2023-10" db="EMBL/GenBank/DDBJ databases">
        <authorList>
            <person name="Chen Y."/>
            <person name="Shah S."/>
            <person name="Dougan E. K."/>
            <person name="Thang M."/>
            <person name="Chan C."/>
        </authorList>
    </citation>
    <scope>NUCLEOTIDE SEQUENCE [LARGE SCALE GENOMIC DNA]</scope>
</reference>
<feature type="compositionally biased region" description="Basic and acidic residues" evidence="1">
    <location>
        <begin position="11"/>
        <end position="22"/>
    </location>
</feature>
<feature type="compositionally biased region" description="Polar residues" evidence="1">
    <location>
        <begin position="1"/>
        <end position="10"/>
    </location>
</feature>
<keyword evidence="3" id="KW-1185">Reference proteome</keyword>